<dbReference type="GO" id="GO:0004065">
    <property type="term" value="F:arylsulfatase activity"/>
    <property type="evidence" value="ECO:0007669"/>
    <property type="project" value="TreeGrafter"/>
</dbReference>
<dbReference type="KEGG" id="hbs:IPV69_12775"/>
<feature type="signal peptide" evidence="8">
    <location>
        <begin position="1"/>
        <end position="21"/>
    </location>
</feature>
<evidence type="ECO:0000313" key="11">
    <source>
        <dbReference type="Proteomes" id="UP000593765"/>
    </source>
</evidence>
<dbReference type="PROSITE" id="PS00149">
    <property type="entry name" value="SULFATASE_2"/>
    <property type="match status" value="1"/>
</dbReference>
<evidence type="ECO:0000256" key="6">
    <source>
        <dbReference type="ARBA" id="ARBA00022837"/>
    </source>
</evidence>
<evidence type="ECO:0000256" key="8">
    <source>
        <dbReference type="SAM" id="SignalP"/>
    </source>
</evidence>
<dbReference type="CDD" id="cd16144">
    <property type="entry name" value="ARS_like"/>
    <property type="match status" value="1"/>
</dbReference>
<evidence type="ECO:0000256" key="3">
    <source>
        <dbReference type="ARBA" id="ARBA00022723"/>
    </source>
</evidence>
<feature type="chain" id="PRO_5034867492" evidence="8">
    <location>
        <begin position="22"/>
        <end position="465"/>
    </location>
</feature>
<evidence type="ECO:0000256" key="4">
    <source>
        <dbReference type="ARBA" id="ARBA00022729"/>
    </source>
</evidence>
<keyword evidence="3" id="KW-0479">Metal-binding</keyword>
<dbReference type="PANTHER" id="PTHR42693">
    <property type="entry name" value="ARYLSULFATASE FAMILY MEMBER"/>
    <property type="match status" value="1"/>
</dbReference>
<dbReference type="EMBL" id="CP063458">
    <property type="protein sequence ID" value="QOV92171.1"/>
    <property type="molecule type" value="Genomic_DNA"/>
</dbReference>
<dbReference type="GO" id="GO:0046872">
    <property type="term" value="F:metal ion binding"/>
    <property type="evidence" value="ECO:0007669"/>
    <property type="project" value="UniProtKB-KW"/>
</dbReference>
<dbReference type="Gene3D" id="3.40.720.10">
    <property type="entry name" value="Alkaline Phosphatase, subunit A"/>
    <property type="match status" value="1"/>
</dbReference>
<keyword evidence="11" id="KW-1185">Reference proteome</keyword>
<dbReference type="Pfam" id="PF00884">
    <property type="entry name" value="Sulfatase"/>
    <property type="match status" value="1"/>
</dbReference>
<evidence type="ECO:0000256" key="2">
    <source>
        <dbReference type="ARBA" id="ARBA00008779"/>
    </source>
</evidence>
<proteinExistence type="inferred from homology"/>
<protein>
    <submittedName>
        <fullName evidence="10">Sulfatase</fullName>
    </submittedName>
</protein>
<keyword evidence="6" id="KW-0106">Calcium</keyword>
<evidence type="ECO:0000256" key="7">
    <source>
        <dbReference type="SAM" id="MobiDB-lite"/>
    </source>
</evidence>
<evidence type="ECO:0000256" key="5">
    <source>
        <dbReference type="ARBA" id="ARBA00022801"/>
    </source>
</evidence>
<dbReference type="RefSeq" id="WP_206295502.1">
    <property type="nucleotide sequence ID" value="NZ_CP063458.1"/>
</dbReference>
<dbReference type="AlphaFoldDB" id="A0A7M2X550"/>
<sequence>MRSTIGFAVALLLFFAPAAQAQTPAKPNVIVFLIDDMGWRDVGCYGSKYYETPAIDKLASQGMRFTQAYAACCVCSPTRAALLTGKSPARLGITDWIPGQRPKGKPLNGADIHNELALSEVTIAEALKADGYVTASIGKWHLGGPEFYPEKNGFDVNIAGTHKGQPPSYFAPYKIDTLPEGPKGEYLTDRLTTEAETFIDTNKDKPFFLYFPHFSVHTPIQAKKDLEGKYAAKTTVDGQNNPAYAAMVDSTDQSVGRVMKKLDDLKLAEKTIVIFTSDNGGLSMRNAKGLGPTNNEPLRGGKGSPWEGGTRVPLIVRWTGVIKPGVTDATPVISYDFFNTLLDLTGSKSPKAASGDGESFAAVLKQSGKLARDTIYWHYPHYHPGGATPNSSLRQGDWKLVRFYEDGHRELYNLKDDPYEKNDLAKANPEQTAKLDAVLSAYLKETGAKMPTANPQFDPKAAQGQ</sequence>
<accession>A0A7M2X550</accession>
<reference evidence="10 11" key="1">
    <citation type="submission" date="2020-10" db="EMBL/GenBank/DDBJ databases">
        <title>Wide distribution of Phycisphaera-like planctomycetes from WD2101 soil group in peatlands and genome analysis of the first cultivated representative.</title>
        <authorList>
            <person name="Dedysh S.N."/>
            <person name="Beletsky A.V."/>
            <person name="Ivanova A."/>
            <person name="Kulichevskaya I.S."/>
            <person name="Suzina N.E."/>
            <person name="Philippov D.A."/>
            <person name="Rakitin A.L."/>
            <person name="Mardanov A.V."/>
            <person name="Ravin N.V."/>
        </authorList>
    </citation>
    <scope>NUCLEOTIDE SEQUENCE [LARGE SCALE GENOMIC DNA]</scope>
    <source>
        <strain evidence="10 11">M1803</strain>
    </source>
</reference>
<dbReference type="Gene3D" id="3.30.1120.10">
    <property type="match status" value="1"/>
</dbReference>
<dbReference type="InterPro" id="IPR050738">
    <property type="entry name" value="Sulfatase"/>
</dbReference>
<name>A0A7M2X550_9BACT</name>
<dbReference type="SUPFAM" id="SSF53649">
    <property type="entry name" value="Alkaline phosphatase-like"/>
    <property type="match status" value="1"/>
</dbReference>
<comment type="cofactor">
    <cofactor evidence="1">
        <name>Ca(2+)</name>
        <dbReference type="ChEBI" id="CHEBI:29108"/>
    </cofactor>
</comment>
<evidence type="ECO:0000313" key="10">
    <source>
        <dbReference type="EMBL" id="QOV92171.1"/>
    </source>
</evidence>
<dbReference type="PANTHER" id="PTHR42693:SF42">
    <property type="entry name" value="ARYLSULFATASE G"/>
    <property type="match status" value="1"/>
</dbReference>
<keyword evidence="4 8" id="KW-0732">Signal</keyword>
<evidence type="ECO:0000256" key="1">
    <source>
        <dbReference type="ARBA" id="ARBA00001913"/>
    </source>
</evidence>
<comment type="similarity">
    <text evidence="2">Belongs to the sulfatase family.</text>
</comment>
<keyword evidence="5" id="KW-0378">Hydrolase</keyword>
<feature type="region of interest" description="Disordered" evidence="7">
    <location>
        <begin position="285"/>
        <end position="306"/>
    </location>
</feature>
<gene>
    <name evidence="10" type="ORF">IPV69_12775</name>
</gene>
<dbReference type="InterPro" id="IPR000917">
    <property type="entry name" value="Sulfatase_N"/>
</dbReference>
<feature type="domain" description="Sulfatase N-terminal" evidence="9">
    <location>
        <begin position="27"/>
        <end position="346"/>
    </location>
</feature>
<dbReference type="InterPro" id="IPR017850">
    <property type="entry name" value="Alkaline_phosphatase_core_sf"/>
</dbReference>
<dbReference type="Proteomes" id="UP000593765">
    <property type="component" value="Chromosome"/>
</dbReference>
<evidence type="ECO:0000259" key="9">
    <source>
        <dbReference type="Pfam" id="PF00884"/>
    </source>
</evidence>
<dbReference type="InterPro" id="IPR024607">
    <property type="entry name" value="Sulfatase_CS"/>
</dbReference>
<organism evidence="10 11">
    <name type="scientific">Humisphaera borealis</name>
    <dbReference type="NCBI Taxonomy" id="2807512"/>
    <lineage>
        <taxon>Bacteria</taxon>
        <taxon>Pseudomonadati</taxon>
        <taxon>Planctomycetota</taxon>
        <taxon>Phycisphaerae</taxon>
        <taxon>Tepidisphaerales</taxon>
        <taxon>Tepidisphaeraceae</taxon>
        <taxon>Humisphaera</taxon>
    </lineage>
</organism>